<name>A0ABW1IGW6_9PSEU</name>
<dbReference type="InterPro" id="IPR021235">
    <property type="entry name" value="DUF2637"/>
</dbReference>
<gene>
    <name evidence="3" type="ORF">ACFQH9_32100</name>
</gene>
<keyword evidence="2" id="KW-0472">Membrane</keyword>
<dbReference type="Proteomes" id="UP001596119">
    <property type="component" value="Unassembled WGS sequence"/>
</dbReference>
<dbReference type="EMBL" id="JBHSQK010000152">
    <property type="protein sequence ID" value="MFC5952913.1"/>
    <property type="molecule type" value="Genomic_DNA"/>
</dbReference>
<evidence type="ECO:0000313" key="4">
    <source>
        <dbReference type="Proteomes" id="UP001596119"/>
    </source>
</evidence>
<feature type="transmembrane region" description="Helical" evidence="2">
    <location>
        <begin position="62"/>
        <end position="84"/>
    </location>
</feature>
<feature type="transmembrane region" description="Helical" evidence="2">
    <location>
        <begin position="90"/>
        <end position="112"/>
    </location>
</feature>
<feature type="transmembrane region" description="Helical" evidence="2">
    <location>
        <begin position="37"/>
        <end position="55"/>
    </location>
</feature>
<reference evidence="4" key="1">
    <citation type="journal article" date="2019" name="Int. J. Syst. Evol. Microbiol.">
        <title>The Global Catalogue of Microorganisms (GCM) 10K type strain sequencing project: providing services to taxonomists for standard genome sequencing and annotation.</title>
        <authorList>
            <consortium name="The Broad Institute Genomics Platform"/>
            <consortium name="The Broad Institute Genome Sequencing Center for Infectious Disease"/>
            <person name="Wu L."/>
            <person name="Ma J."/>
        </authorList>
    </citation>
    <scope>NUCLEOTIDE SEQUENCE [LARGE SCALE GENOMIC DNA]</scope>
    <source>
        <strain evidence="4">CGMCC 4.7397</strain>
    </source>
</reference>
<keyword evidence="4" id="KW-1185">Reference proteome</keyword>
<dbReference type="RefSeq" id="WP_379572238.1">
    <property type="nucleotide sequence ID" value="NZ_JBHSQK010000152.1"/>
</dbReference>
<protein>
    <submittedName>
        <fullName evidence="3">DUF2637 domain-containing protein</fullName>
    </submittedName>
</protein>
<evidence type="ECO:0000313" key="3">
    <source>
        <dbReference type="EMBL" id="MFC5952913.1"/>
    </source>
</evidence>
<evidence type="ECO:0000256" key="1">
    <source>
        <dbReference type="SAM" id="MobiDB-lite"/>
    </source>
</evidence>
<accession>A0ABW1IGW6</accession>
<feature type="region of interest" description="Disordered" evidence="1">
    <location>
        <begin position="149"/>
        <end position="184"/>
    </location>
</feature>
<sequence>MTIASVSVVAAVAAVASYVHMHELATEAGEGWRAHLIPLSVDGLLVAASMVMLVRRRAGLRAGVLPGTGLVLGLAASLGANVAAAAPTPLSWIVSGWPPLALALSFELLILVTRQPEAAAVLPDDEAAPNSDFIPESDATQPLQVVDPSSWWSDAPALDPDGPAEGSSGHGASGRDPETDRRAAELIAAGAGRVRLERELGVTEHVAKQLIRAHRDTAEQGRRTS</sequence>
<proteinExistence type="predicted"/>
<keyword evidence="2" id="KW-0812">Transmembrane</keyword>
<keyword evidence="2" id="KW-1133">Transmembrane helix</keyword>
<evidence type="ECO:0000256" key="2">
    <source>
        <dbReference type="SAM" id="Phobius"/>
    </source>
</evidence>
<feature type="compositionally biased region" description="Basic and acidic residues" evidence="1">
    <location>
        <begin position="173"/>
        <end position="184"/>
    </location>
</feature>
<organism evidence="3 4">
    <name type="scientific">Pseudonocardia lutea</name>
    <dbReference type="NCBI Taxonomy" id="2172015"/>
    <lineage>
        <taxon>Bacteria</taxon>
        <taxon>Bacillati</taxon>
        <taxon>Actinomycetota</taxon>
        <taxon>Actinomycetes</taxon>
        <taxon>Pseudonocardiales</taxon>
        <taxon>Pseudonocardiaceae</taxon>
        <taxon>Pseudonocardia</taxon>
    </lineage>
</organism>
<comment type="caution">
    <text evidence="3">The sequence shown here is derived from an EMBL/GenBank/DDBJ whole genome shotgun (WGS) entry which is preliminary data.</text>
</comment>
<dbReference type="Pfam" id="PF10935">
    <property type="entry name" value="DUF2637"/>
    <property type="match status" value="1"/>
</dbReference>